<gene>
    <name evidence="1" type="ORF">SCA03_18670</name>
</gene>
<evidence type="ECO:0008006" key="3">
    <source>
        <dbReference type="Google" id="ProtNLM"/>
    </source>
</evidence>
<reference evidence="1 2" key="1">
    <citation type="submission" date="2019-06" db="EMBL/GenBank/DDBJ databases">
        <title>Whole genome shotgun sequence of Streptomyces cacaoi subsp. cacaoi NBRC 12748.</title>
        <authorList>
            <person name="Hosoyama A."/>
            <person name="Uohara A."/>
            <person name="Ohji S."/>
            <person name="Ichikawa N."/>
        </authorList>
    </citation>
    <scope>NUCLEOTIDE SEQUENCE [LARGE SCALE GENOMIC DNA]</scope>
    <source>
        <strain evidence="1 2">NBRC 12748</strain>
    </source>
</reference>
<evidence type="ECO:0000313" key="2">
    <source>
        <dbReference type="Proteomes" id="UP000319210"/>
    </source>
</evidence>
<dbReference type="OrthoDB" id="4291601at2"/>
<dbReference type="RefSeq" id="WP_141275293.1">
    <property type="nucleotide sequence ID" value="NZ_BJMM01000007.1"/>
</dbReference>
<proteinExistence type="predicted"/>
<comment type="caution">
    <text evidence="1">The sequence shown here is derived from an EMBL/GenBank/DDBJ whole genome shotgun (WGS) entry which is preliminary data.</text>
</comment>
<dbReference type="AlphaFoldDB" id="A0A4Y3QV74"/>
<keyword evidence="2" id="KW-1185">Reference proteome</keyword>
<accession>A0A4Y3QV74</accession>
<dbReference type="Proteomes" id="UP000319210">
    <property type="component" value="Unassembled WGS sequence"/>
</dbReference>
<protein>
    <recommendedName>
        <fullName evidence="3">Type II toxin-antitoxin system RelE/ParE family toxin</fullName>
    </recommendedName>
</protein>
<organism evidence="1 2">
    <name type="scientific">Streptomyces cacaoi</name>
    <dbReference type="NCBI Taxonomy" id="1898"/>
    <lineage>
        <taxon>Bacteria</taxon>
        <taxon>Bacillati</taxon>
        <taxon>Actinomycetota</taxon>
        <taxon>Actinomycetes</taxon>
        <taxon>Kitasatosporales</taxon>
        <taxon>Streptomycetaceae</taxon>
        <taxon>Streptomyces</taxon>
    </lineage>
</organism>
<name>A0A4Y3QV74_STRCI</name>
<sequence length="89" mass="9894">MYKLRYSPAVEAVWDALPDEARAELDGALVELCHDPFARSEPRGGERDDVARLLTLRHTVVSLVVITAPPVRRVYLRHIHHLGGTAPSS</sequence>
<dbReference type="EMBL" id="BJMM01000007">
    <property type="protein sequence ID" value="GEB49316.1"/>
    <property type="molecule type" value="Genomic_DNA"/>
</dbReference>
<evidence type="ECO:0000313" key="1">
    <source>
        <dbReference type="EMBL" id="GEB49316.1"/>
    </source>
</evidence>